<feature type="domain" description="N-acetyltransferase" evidence="2">
    <location>
        <begin position="138"/>
        <end position="221"/>
    </location>
</feature>
<protein>
    <submittedName>
        <fullName evidence="3">GNAT family N-acetyltransferase</fullName>
        <ecNumber evidence="3">2.3.1.-</ecNumber>
    </submittedName>
</protein>
<evidence type="ECO:0000259" key="2">
    <source>
        <dbReference type="PROSITE" id="PS51186"/>
    </source>
</evidence>
<dbReference type="PROSITE" id="PS51186">
    <property type="entry name" value="GNAT"/>
    <property type="match status" value="1"/>
</dbReference>
<dbReference type="Proteomes" id="UP001596083">
    <property type="component" value="Unassembled WGS sequence"/>
</dbReference>
<sequence length="221" mass="24096">MPITPRVPGPPPAPAVGAGVRRGTASDLRQAVQVLAEAFADDPVARWQLPDPGRRAAVLPAFFAFFVGEALRVDGLLVAGDLAGVRLFSPPCRAPAGEAQDAPAHAARKADFERALRERTGEDAHRTLQLFRLLDARRPRHTPHYHLVFSAVRPSLRGRGIGTATLRHVLRRADRERVGVYVESSTRRSQRLVLRHGFVPLPVLSLPGGPCLHPSWRAPVT</sequence>
<accession>A0ABW0YVW4</accession>
<dbReference type="Pfam" id="PF00583">
    <property type="entry name" value="Acetyltransf_1"/>
    <property type="match status" value="1"/>
</dbReference>
<organism evidence="3 4">
    <name type="scientific">Streptomyces gamaensis</name>
    <dbReference type="NCBI Taxonomy" id="1763542"/>
    <lineage>
        <taxon>Bacteria</taxon>
        <taxon>Bacillati</taxon>
        <taxon>Actinomycetota</taxon>
        <taxon>Actinomycetes</taxon>
        <taxon>Kitasatosporales</taxon>
        <taxon>Streptomycetaceae</taxon>
        <taxon>Streptomyces</taxon>
    </lineage>
</organism>
<keyword evidence="3" id="KW-0012">Acyltransferase</keyword>
<evidence type="ECO:0000313" key="3">
    <source>
        <dbReference type="EMBL" id="MFC5719728.1"/>
    </source>
</evidence>
<reference evidence="4" key="1">
    <citation type="journal article" date="2019" name="Int. J. Syst. Evol. Microbiol.">
        <title>The Global Catalogue of Microorganisms (GCM) 10K type strain sequencing project: providing services to taxonomists for standard genome sequencing and annotation.</title>
        <authorList>
            <consortium name="The Broad Institute Genomics Platform"/>
            <consortium name="The Broad Institute Genome Sequencing Center for Infectious Disease"/>
            <person name="Wu L."/>
            <person name="Ma J."/>
        </authorList>
    </citation>
    <scope>NUCLEOTIDE SEQUENCE [LARGE SCALE GENOMIC DNA]</scope>
    <source>
        <strain evidence="4">CGMCC 4.7304</strain>
    </source>
</reference>
<dbReference type="CDD" id="cd04301">
    <property type="entry name" value="NAT_SF"/>
    <property type="match status" value="1"/>
</dbReference>
<dbReference type="PANTHER" id="PTHR42791:SF1">
    <property type="entry name" value="N-ACETYLTRANSFERASE DOMAIN-CONTAINING PROTEIN"/>
    <property type="match status" value="1"/>
</dbReference>
<comment type="caution">
    <text evidence="3">The sequence shown here is derived from an EMBL/GenBank/DDBJ whole genome shotgun (WGS) entry which is preliminary data.</text>
</comment>
<dbReference type="GO" id="GO:0016746">
    <property type="term" value="F:acyltransferase activity"/>
    <property type="evidence" value="ECO:0007669"/>
    <property type="project" value="UniProtKB-KW"/>
</dbReference>
<proteinExistence type="predicted"/>
<dbReference type="Gene3D" id="3.40.630.30">
    <property type="match status" value="1"/>
</dbReference>
<dbReference type="RefSeq" id="WP_390314831.1">
    <property type="nucleotide sequence ID" value="NZ_JBHSPB010000003.1"/>
</dbReference>
<name>A0ABW0YVW4_9ACTN</name>
<feature type="region of interest" description="Disordered" evidence="1">
    <location>
        <begin position="1"/>
        <end position="20"/>
    </location>
</feature>
<keyword evidence="3" id="KW-0808">Transferase</keyword>
<feature type="compositionally biased region" description="Pro residues" evidence="1">
    <location>
        <begin position="1"/>
        <end position="14"/>
    </location>
</feature>
<dbReference type="InterPro" id="IPR052523">
    <property type="entry name" value="Trichothecene_AcTrans"/>
</dbReference>
<dbReference type="SUPFAM" id="SSF55729">
    <property type="entry name" value="Acyl-CoA N-acyltransferases (Nat)"/>
    <property type="match status" value="1"/>
</dbReference>
<dbReference type="EC" id="2.3.1.-" evidence="3"/>
<keyword evidence="4" id="KW-1185">Reference proteome</keyword>
<evidence type="ECO:0000256" key="1">
    <source>
        <dbReference type="SAM" id="MobiDB-lite"/>
    </source>
</evidence>
<gene>
    <name evidence="3" type="ORF">ACFP1Z_05980</name>
</gene>
<dbReference type="PANTHER" id="PTHR42791">
    <property type="entry name" value="GNAT FAMILY ACETYLTRANSFERASE"/>
    <property type="match status" value="1"/>
</dbReference>
<dbReference type="EMBL" id="JBHSPB010000003">
    <property type="protein sequence ID" value="MFC5719728.1"/>
    <property type="molecule type" value="Genomic_DNA"/>
</dbReference>
<dbReference type="InterPro" id="IPR016181">
    <property type="entry name" value="Acyl_CoA_acyltransferase"/>
</dbReference>
<dbReference type="InterPro" id="IPR000182">
    <property type="entry name" value="GNAT_dom"/>
</dbReference>
<evidence type="ECO:0000313" key="4">
    <source>
        <dbReference type="Proteomes" id="UP001596083"/>
    </source>
</evidence>